<evidence type="ECO:0000256" key="6">
    <source>
        <dbReference type="ARBA" id="ARBA00023136"/>
    </source>
</evidence>
<comment type="subcellular location">
    <subcellularLocation>
        <location evidence="1">Cell membrane</location>
        <topology evidence="1">Single-pass membrane protein</topology>
    </subcellularLocation>
    <subcellularLocation>
        <location evidence="7">Cell membrane</location>
        <topology evidence="7">Single-pass type II membrane protein</topology>
    </subcellularLocation>
</comment>
<sequence>MAFGSFEQTDEIEANAEINMVPFIDVMLVLLIIFMITAPLMSHAVKVNLPQASSQPLAPVAKPIDIAMTESGELLLNGESTTFSELPARLTTFAKDTEVHLRADKTTPYEALAQVLSACAEAGLAKVGFVTELPK</sequence>
<dbReference type="GO" id="GO:0022857">
    <property type="term" value="F:transmembrane transporter activity"/>
    <property type="evidence" value="ECO:0007669"/>
    <property type="project" value="InterPro"/>
</dbReference>
<dbReference type="AlphaFoldDB" id="A0A3E0H1G8"/>
<accession>A0A3E0H1G8</accession>
<comment type="caution">
    <text evidence="9">The sequence shown here is derived from an EMBL/GenBank/DDBJ whole genome shotgun (WGS) entry which is preliminary data.</text>
</comment>
<evidence type="ECO:0000313" key="9">
    <source>
        <dbReference type="EMBL" id="REH36893.1"/>
    </source>
</evidence>
<dbReference type="GO" id="GO:0015031">
    <property type="term" value="P:protein transport"/>
    <property type="evidence" value="ECO:0007669"/>
    <property type="project" value="UniProtKB-KW"/>
</dbReference>
<dbReference type="RefSeq" id="WP_116208835.1">
    <property type="nucleotide sequence ID" value="NZ_QUNR01000004.1"/>
</dbReference>
<feature type="transmembrane region" description="Helical" evidence="8">
    <location>
        <begin position="20"/>
        <end position="41"/>
    </location>
</feature>
<keyword evidence="3" id="KW-1003">Cell membrane</keyword>
<dbReference type="Gene3D" id="3.30.420.270">
    <property type="match status" value="1"/>
</dbReference>
<dbReference type="EMBL" id="QUNR01000004">
    <property type="protein sequence ID" value="REH36893.1"/>
    <property type="molecule type" value="Genomic_DNA"/>
</dbReference>
<dbReference type="Pfam" id="PF02472">
    <property type="entry name" value="ExbD"/>
    <property type="match status" value="1"/>
</dbReference>
<dbReference type="Proteomes" id="UP000256774">
    <property type="component" value="Unassembled WGS sequence"/>
</dbReference>
<evidence type="ECO:0000256" key="8">
    <source>
        <dbReference type="SAM" id="Phobius"/>
    </source>
</evidence>
<evidence type="ECO:0000256" key="5">
    <source>
        <dbReference type="ARBA" id="ARBA00022989"/>
    </source>
</evidence>
<keyword evidence="4 7" id="KW-0812">Transmembrane</keyword>
<proteinExistence type="inferred from homology"/>
<evidence type="ECO:0000256" key="4">
    <source>
        <dbReference type="ARBA" id="ARBA00022692"/>
    </source>
</evidence>
<keyword evidence="6 8" id="KW-0472">Membrane</keyword>
<evidence type="ECO:0000313" key="10">
    <source>
        <dbReference type="Proteomes" id="UP000256774"/>
    </source>
</evidence>
<organism evidence="9 10">
    <name type="scientific">Paraperlucidibaca baekdonensis</name>
    <dbReference type="NCBI Taxonomy" id="748120"/>
    <lineage>
        <taxon>Bacteria</taxon>
        <taxon>Pseudomonadati</taxon>
        <taxon>Pseudomonadota</taxon>
        <taxon>Gammaproteobacteria</taxon>
        <taxon>Moraxellales</taxon>
        <taxon>Moraxellaceae</taxon>
        <taxon>Paraperlucidibaca</taxon>
    </lineage>
</organism>
<reference evidence="9 10" key="1">
    <citation type="submission" date="2018-08" db="EMBL/GenBank/DDBJ databases">
        <title>Genomic Encyclopedia of Type Strains, Phase IV (KMG-IV): sequencing the most valuable type-strain genomes for metagenomic binning, comparative biology and taxonomic classification.</title>
        <authorList>
            <person name="Goeker M."/>
        </authorList>
    </citation>
    <scope>NUCLEOTIDE SEQUENCE [LARGE SCALE GENOMIC DNA]</scope>
    <source>
        <strain evidence="9 10">DSM 26022</strain>
    </source>
</reference>
<keyword evidence="5 8" id="KW-1133">Transmembrane helix</keyword>
<protein>
    <submittedName>
        <fullName evidence="9">Outer membrane transport energization protein ExbD</fullName>
    </submittedName>
</protein>
<keyword evidence="7" id="KW-0813">Transport</keyword>
<dbReference type="PANTHER" id="PTHR30558:SF7">
    <property type="entry name" value="TOL-PAL SYSTEM PROTEIN TOLR"/>
    <property type="match status" value="1"/>
</dbReference>
<keyword evidence="7" id="KW-0653">Protein transport</keyword>
<evidence type="ECO:0000256" key="3">
    <source>
        <dbReference type="ARBA" id="ARBA00022475"/>
    </source>
</evidence>
<dbReference type="PANTHER" id="PTHR30558">
    <property type="entry name" value="EXBD MEMBRANE COMPONENT OF PMF-DRIVEN MACROMOLECULE IMPORT SYSTEM"/>
    <property type="match status" value="1"/>
</dbReference>
<gene>
    <name evidence="9" type="ORF">DFR26_2033</name>
</gene>
<evidence type="ECO:0000256" key="7">
    <source>
        <dbReference type="RuleBase" id="RU003879"/>
    </source>
</evidence>
<dbReference type="InterPro" id="IPR003400">
    <property type="entry name" value="ExbD"/>
</dbReference>
<name>A0A3E0H1G8_9GAMM</name>
<comment type="similarity">
    <text evidence="2 7">Belongs to the ExbD/TolR family.</text>
</comment>
<evidence type="ECO:0000256" key="2">
    <source>
        <dbReference type="ARBA" id="ARBA00005811"/>
    </source>
</evidence>
<keyword evidence="10" id="KW-1185">Reference proteome</keyword>
<dbReference type="GO" id="GO:0005886">
    <property type="term" value="C:plasma membrane"/>
    <property type="evidence" value="ECO:0007669"/>
    <property type="project" value="UniProtKB-SubCell"/>
</dbReference>
<evidence type="ECO:0000256" key="1">
    <source>
        <dbReference type="ARBA" id="ARBA00004162"/>
    </source>
</evidence>
<dbReference type="OrthoDB" id="9798629at2"/>